<comment type="caution">
    <text evidence="1">The sequence shown here is derived from an EMBL/GenBank/DDBJ whole genome shotgun (WGS) entry which is preliminary data.</text>
</comment>
<dbReference type="RefSeq" id="WP_075756624.1">
    <property type="nucleotide sequence ID" value="NZ_CP146991.1"/>
</dbReference>
<keyword evidence="2" id="KW-1185">Reference proteome</keyword>
<reference evidence="1 2" key="1">
    <citation type="submission" date="2016-01" db="EMBL/GenBank/DDBJ databases">
        <authorList>
            <person name="Brown R."/>
        </authorList>
    </citation>
    <scope>NUCLEOTIDE SEQUENCE [LARGE SCALE GENOMIC DNA]</scope>
    <source>
        <strain evidence="1">Sporomusa sphaeroides DSM 2875</strain>
    </source>
</reference>
<name>A0ABM9W2L9_9FIRM</name>
<protein>
    <recommendedName>
        <fullName evidence="3">Radical SAM family RiPP maturation amino acid epimerase</fullName>
    </recommendedName>
</protein>
<evidence type="ECO:0000313" key="1">
    <source>
        <dbReference type="EMBL" id="CVK19415.1"/>
    </source>
</evidence>
<dbReference type="EMBL" id="FCOW01000009">
    <property type="protein sequence ID" value="CVK19415.1"/>
    <property type="molecule type" value="Genomic_DNA"/>
</dbReference>
<dbReference type="InterPro" id="IPR030950">
    <property type="entry name" value="rSAM_PoyD"/>
</dbReference>
<gene>
    <name evidence="1" type="ORF">SSPH_02066</name>
</gene>
<dbReference type="NCBIfam" id="TIGR04517">
    <property type="entry name" value="rSAM_PoyD"/>
    <property type="match status" value="1"/>
</dbReference>
<evidence type="ECO:0008006" key="3">
    <source>
        <dbReference type="Google" id="ProtNLM"/>
    </source>
</evidence>
<proteinExistence type="predicted"/>
<sequence length="470" mass="52712">MHELHFCGDFNSQINAAEKRLIPHIKRFFECVVGDPEFYVALQENAAGCEALLRARGIAGVEPEQLAVLFPELFMLKEVSTAELADKPQALLWRRYCEAAAGVRELLRQRGGESPSHRFNAWRQRQVNRCQSQLGQETNAAIVHATAAFELSKGCSMGCSFCGLAAEPLQAVFMYTDENARLWQTVLDVVAARLGTTVGIGLCYWATEPSDNSDYFKFLGDYWKKTGSCPQTTTAAPLRKLDWTRELLRFRREHVTSADRFSIHSTELLRRVHQEFSAEDLALTELILQHSDTWSRLMARSGRNRRAVPADSQAKFVTTHTICCLSGYLINMVERSVRLISPCPPSERWPLGYRVHAEGSFATAAELDGFIVKTIETCMPEHMTPADTLAFRQDLVLTSLPEGFELHSAYRLHKLTGAPQLVQLGRFIAQGNLTVGDVLEEIAAQRQDVLAVASSIHRLFEQGLLEENLL</sequence>
<dbReference type="Proteomes" id="UP000245702">
    <property type="component" value="Unassembled WGS sequence"/>
</dbReference>
<accession>A0ABM9W2L9</accession>
<organism evidence="1 2">
    <name type="scientific">Sporomusa sphaeroides DSM 2875</name>
    <dbReference type="NCBI Taxonomy" id="1337886"/>
    <lineage>
        <taxon>Bacteria</taxon>
        <taxon>Bacillati</taxon>
        <taxon>Bacillota</taxon>
        <taxon>Negativicutes</taxon>
        <taxon>Selenomonadales</taxon>
        <taxon>Sporomusaceae</taxon>
        <taxon>Sporomusa</taxon>
    </lineage>
</organism>
<evidence type="ECO:0000313" key="2">
    <source>
        <dbReference type="Proteomes" id="UP000245702"/>
    </source>
</evidence>